<dbReference type="GeneTree" id="ENSGT00940000181812"/>
<dbReference type="Proteomes" id="UP000694389">
    <property type="component" value="Unassembled WGS sequence"/>
</dbReference>
<organism evidence="1 2">
    <name type="scientific">Dicentrarchus labrax</name>
    <name type="common">European seabass</name>
    <name type="synonym">Morone labrax</name>
    <dbReference type="NCBI Taxonomy" id="13489"/>
    <lineage>
        <taxon>Eukaryota</taxon>
        <taxon>Metazoa</taxon>
        <taxon>Chordata</taxon>
        <taxon>Craniata</taxon>
        <taxon>Vertebrata</taxon>
        <taxon>Euteleostomi</taxon>
        <taxon>Actinopterygii</taxon>
        <taxon>Neopterygii</taxon>
        <taxon>Teleostei</taxon>
        <taxon>Neoteleostei</taxon>
        <taxon>Acanthomorphata</taxon>
        <taxon>Eupercaria</taxon>
        <taxon>Moronidae</taxon>
        <taxon>Dicentrarchus</taxon>
    </lineage>
</organism>
<evidence type="ECO:0000313" key="1">
    <source>
        <dbReference type="Ensembl" id="ENSDLAP00005015904.1"/>
    </source>
</evidence>
<evidence type="ECO:0000313" key="2">
    <source>
        <dbReference type="Proteomes" id="UP000694389"/>
    </source>
</evidence>
<dbReference type="AlphaFoldDB" id="A0A8C4E9Y8"/>
<accession>A0A8C4E9Y8</accession>
<name>A0A8C4E9Y8_DICLA</name>
<protein>
    <submittedName>
        <fullName evidence="1">Uncharacterized protein</fullName>
    </submittedName>
</protein>
<dbReference type="Ensembl" id="ENSDLAT00005017231.2">
    <property type="protein sequence ID" value="ENSDLAP00005015904.1"/>
    <property type="gene ID" value="ENSDLAG00005007790.2"/>
</dbReference>
<proteinExistence type="predicted"/>
<reference evidence="1" key="2">
    <citation type="submission" date="2025-09" db="UniProtKB">
        <authorList>
            <consortium name="Ensembl"/>
        </authorList>
    </citation>
    <scope>IDENTIFICATION</scope>
</reference>
<keyword evidence="2" id="KW-1185">Reference proteome</keyword>
<sequence length="95" mass="10266">MMEPDTGEMKPLNGAFVVVAADHLAVGHLLTQAVCWLPGVTSSRFLSWWLVLPGVMVADEDDDIMDAAVVVMHVVVGTCSECQSICRVRFSTNST</sequence>
<reference evidence="1" key="1">
    <citation type="submission" date="2025-08" db="UniProtKB">
        <authorList>
            <consortium name="Ensembl"/>
        </authorList>
    </citation>
    <scope>IDENTIFICATION</scope>
</reference>